<feature type="non-terminal residue" evidence="2">
    <location>
        <position position="202"/>
    </location>
</feature>
<feature type="compositionally biased region" description="Basic and acidic residues" evidence="1">
    <location>
        <begin position="67"/>
        <end position="78"/>
    </location>
</feature>
<organism evidence="2 3">
    <name type="scientific">Perkinsus olseni</name>
    <name type="common">Perkinsus atlanticus</name>
    <dbReference type="NCBI Taxonomy" id="32597"/>
    <lineage>
        <taxon>Eukaryota</taxon>
        <taxon>Sar</taxon>
        <taxon>Alveolata</taxon>
        <taxon>Perkinsozoa</taxon>
        <taxon>Perkinsea</taxon>
        <taxon>Perkinsida</taxon>
        <taxon>Perkinsidae</taxon>
        <taxon>Perkinsus</taxon>
    </lineage>
</organism>
<evidence type="ECO:0000313" key="3">
    <source>
        <dbReference type="Proteomes" id="UP000553632"/>
    </source>
</evidence>
<protein>
    <submittedName>
        <fullName evidence="2">Uncharacterized protein</fullName>
    </submittedName>
</protein>
<sequence>IDERVRLINKHIAEKTATGPVEAAEHEHAAVAKVMEELEDYTPGEEYSIHPAGTEDAEDLDLDAVEEGRGDQGGRNEESEMEADDEELSFLQLGSLDASFRMGSLTYQVELLNNEGRLLELAKFIAPQMDYVQERILRHTALLKRQSSLVGEPWKENDASTQINYQHPWPEKTKRVTVTDGTVMGTFDVGVSKMDKSEDIDT</sequence>
<reference evidence="2 3" key="1">
    <citation type="submission" date="2020-04" db="EMBL/GenBank/DDBJ databases">
        <title>Perkinsus olseni comparative genomics.</title>
        <authorList>
            <person name="Bogema D.R."/>
        </authorList>
    </citation>
    <scope>NUCLEOTIDE SEQUENCE [LARGE SCALE GENOMIC DNA]</scope>
    <source>
        <strain evidence="2 3">ATCC PRA-207</strain>
    </source>
</reference>
<name>A0A7J6UQS8_PEROL</name>
<comment type="caution">
    <text evidence="2">The sequence shown here is derived from an EMBL/GenBank/DDBJ whole genome shotgun (WGS) entry which is preliminary data.</text>
</comment>
<feature type="non-terminal residue" evidence="2">
    <location>
        <position position="1"/>
    </location>
</feature>
<dbReference type="Proteomes" id="UP000553632">
    <property type="component" value="Unassembled WGS sequence"/>
</dbReference>
<proteinExistence type="predicted"/>
<accession>A0A7J6UQS8</accession>
<keyword evidence="3" id="KW-1185">Reference proteome</keyword>
<dbReference type="AlphaFoldDB" id="A0A7J6UQS8"/>
<feature type="region of interest" description="Disordered" evidence="1">
    <location>
        <begin position="67"/>
        <end position="86"/>
    </location>
</feature>
<gene>
    <name evidence="2" type="ORF">FOZ63_006084</name>
</gene>
<evidence type="ECO:0000256" key="1">
    <source>
        <dbReference type="SAM" id="MobiDB-lite"/>
    </source>
</evidence>
<feature type="region of interest" description="Disordered" evidence="1">
    <location>
        <begin position="40"/>
        <end position="60"/>
    </location>
</feature>
<dbReference type="EMBL" id="JABANO010000296">
    <property type="protein sequence ID" value="KAF4759346.1"/>
    <property type="molecule type" value="Genomic_DNA"/>
</dbReference>
<evidence type="ECO:0000313" key="2">
    <source>
        <dbReference type="EMBL" id="KAF4759346.1"/>
    </source>
</evidence>